<comment type="similarity">
    <text evidence="1 6">Belongs to the NusB family.</text>
</comment>
<evidence type="ECO:0000259" key="7">
    <source>
        <dbReference type="Pfam" id="PF01029"/>
    </source>
</evidence>
<keyword evidence="5 6" id="KW-0804">Transcription</keyword>
<proteinExistence type="inferred from homology"/>
<evidence type="ECO:0000256" key="1">
    <source>
        <dbReference type="ARBA" id="ARBA00005952"/>
    </source>
</evidence>
<keyword evidence="9" id="KW-1185">Reference proteome</keyword>
<name>A0ABU0CNR5_9BACI</name>
<dbReference type="PANTHER" id="PTHR11078:SF3">
    <property type="entry name" value="ANTITERMINATION NUSB DOMAIN-CONTAINING PROTEIN"/>
    <property type="match status" value="1"/>
</dbReference>
<keyword evidence="3 6" id="KW-0694">RNA-binding</keyword>
<dbReference type="Gene3D" id="1.10.940.10">
    <property type="entry name" value="NusB-like"/>
    <property type="match status" value="1"/>
</dbReference>
<dbReference type="EMBL" id="JAUSUQ010000001">
    <property type="protein sequence ID" value="MDQ0337728.1"/>
    <property type="molecule type" value="Genomic_DNA"/>
</dbReference>
<dbReference type="InterPro" id="IPR035926">
    <property type="entry name" value="NusB-like_sf"/>
</dbReference>
<keyword evidence="2 6" id="KW-0889">Transcription antitermination</keyword>
<dbReference type="PANTHER" id="PTHR11078">
    <property type="entry name" value="N UTILIZATION SUBSTANCE PROTEIN B-RELATED"/>
    <property type="match status" value="1"/>
</dbReference>
<dbReference type="NCBIfam" id="TIGR01951">
    <property type="entry name" value="nusB"/>
    <property type="match status" value="1"/>
</dbReference>
<comment type="function">
    <text evidence="6">Involved in transcription antitermination. Required for transcription of ribosomal RNA (rRNA) genes. Binds specifically to the boxA antiterminator sequence of the ribosomal RNA (rrn) operons.</text>
</comment>
<organism evidence="8 9">
    <name type="scientific">Caldalkalibacillus uzonensis</name>
    <dbReference type="NCBI Taxonomy" id="353224"/>
    <lineage>
        <taxon>Bacteria</taxon>
        <taxon>Bacillati</taxon>
        <taxon>Bacillota</taxon>
        <taxon>Bacilli</taxon>
        <taxon>Bacillales</taxon>
        <taxon>Bacillaceae</taxon>
        <taxon>Caldalkalibacillus</taxon>
    </lineage>
</organism>
<protein>
    <recommendedName>
        <fullName evidence="6">Transcription antitermination protein NusB</fullName>
    </recommendedName>
    <alternativeName>
        <fullName evidence="6">Antitermination factor NusB</fullName>
    </alternativeName>
</protein>
<evidence type="ECO:0000256" key="6">
    <source>
        <dbReference type="HAMAP-Rule" id="MF_00073"/>
    </source>
</evidence>
<evidence type="ECO:0000313" key="8">
    <source>
        <dbReference type="EMBL" id="MDQ0337728.1"/>
    </source>
</evidence>
<dbReference type="RefSeq" id="WP_307335047.1">
    <property type="nucleotide sequence ID" value="NZ_JAUSUQ010000001.1"/>
</dbReference>
<accession>A0ABU0CNR5</accession>
<dbReference type="Pfam" id="PF01029">
    <property type="entry name" value="NusB"/>
    <property type="match status" value="1"/>
</dbReference>
<evidence type="ECO:0000256" key="2">
    <source>
        <dbReference type="ARBA" id="ARBA00022814"/>
    </source>
</evidence>
<evidence type="ECO:0000256" key="5">
    <source>
        <dbReference type="ARBA" id="ARBA00023163"/>
    </source>
</evidence>
<dbReference type="SUPFAM" id="SSF48013">
    <property type="entry name" value="NusB-like"/>
    <property type="match status" value="1"/>
</dbReference>
<dbReference type="HAMAP" id="MF_00073">
    <property type="entry name" value="NusB"/>
    <property type="match status" value="1"/>
</dbReference>
<feature type="domain" description="NusB/RsmB/TIM44" evidence="7">
    <location>
        <begin position="5"/>
        <end position="125"/>
    </location>
</feature>
<reference evidence="8 9" key="1">
    <citation type="submission" date="2023-07" db="EMBL/GenBank/DDBJ databases">
        <title>Genomic Encyclopedia of Type Strains, Phase IV (KMG-IV): sequencing the most valuable type-strain genomes for metagenomic binning, comparative biology and taxonomic classification.</title>
        <authorList>
            <person name="Goeker M."/>
        </authorList>
    </citation>
    <scope>NUCLEOTIDE SEQUENCE [LARGE SCALE GENOMIC DNA]</scope>
    <source>
        <strain evidence="8 9">DSM 17740</strain>
    </source>
</reference>
<comment type="caution">
    <text evidence="8">The sequence shown here is derived from an EMBL/GenBank/DDBJ whole genome shotgun (WGS) entry which is preliminary data.</text>
</comment>
<evidence type="ECO:0000313" key="9">
    <source>
        <dbReference type="Proteomes" id="UP001232445"/>
    </source>
</evidence>
<dbReference type="InterPro" id="IPR006027">
    <property type="entry name" value="NusB_RsmB_TIM44"/>
</dbReference>
<gene>
    <name evidence="6" type="primary">nusB</name>
    <name evidence="8" type="ORF">J2S00_000498</name>
</gene>
<dbReference type="Proteomes" id="UP001232445">
    <property type="component" value="Unassembled WGS sequence"/>
</dbReference>
<evidence type="ECO:0000256" key="4">
    <source>
        <dbReference type="ARBA" id="ARBA00023015"/>
    </source>
</evidence>
<evidence type="ECO:0000256" key="3">
    <source>
        <dbReference type="ARBA" id="ARBA00022884"/>
    </source>
</evidence>
<sequence>MKRRETRKMAVQTLYQVDIAKHDWRQALGNVVGSREPDPFLERLVSGVVEHVNEIDRLIEQALTHWSLERLSRVDHAILRLAVYELNYLQETPPAVVINEAVELGKAFGTEKNGKFINGVLAKIVQQGAE</sequence>
<keyword evidence="4 6" id="KW-0805">Transcription regulation</keyword>
<dbReference type="CDD" id="cd00619">
    <property type="entry name" value="Terminator_NusB"/>
    <property type="match status" value="1"/>
</dbReference>
<dbReference type="InterPro" id="IPR011605">
    <property type="entry name" value="NusB_fam"/>
</dbReference>